<protein>
    <submittedName>
        <fullName evidence="2">PP2C family serine/threonine-protein phosphatase</fullName>
        <ecNumber evidence="2">3.1.3.16</ecNumber>
    </submittedName>
</protein>
<dbReference type="SUPFAM" id="SSF81606">
    <property type="entry name" value="PP2C-like"/>
    <property type="match status" value="1"/>
</dbReference>
<keyword evidence="2" id="KW-0378">Hydrolase</keyword>
<dbReference type="InterPro" id="IPR001932">
    <property type="entry name" value="PPM-type_phosphatase-like_dom"/>
</dbReference>
<feature type="domain" description="PPM-type phosphatase" evidence="1">
    <location>
        <begin position="9"/>
        <end position="210"/>
    </location>
</feature>
<keyword evidence="3" id="KW-1185">Reference proteome</keyword>
<dbReference type="Gene3D" id="3.60.40.10">
    <property type="entry name" value="PPM-type phosphatase domain"/>
    <property type="match status" value="1"/>
</dbReference>
<proteinExistence type="predicted"/>
<name>A0ABW3H5Z5_9SPHN</name>
<comment type="caution">
    <text evidence="2">The sequence shown here is derived from an EMBL/GenBank/DDBJ whole genome shotgun (WGS) entry which is preliminary data.</text>
</comment>
<dbReference type="Pfam" id="PF13672">
    <property type="entry name" value="PP2C_2"/>
    <property type="match status" value="1"/>
</dbReference>
<evidence type="ECO:0000313" key="3">
    <source>
        <dbReference type="Proteomes" id="UP001596977"/>
    </source>
</evidence>
<evidence type="ECO:0000313" key="2">
    <source>
        <dbReference type="EMBL" id="MFD0945780.1"/>
    </source>
</evidence>
<sequence>MAGPCHAADACEDHHRVHVTPGGVLIAVVSDGAGSARHGAEGARILCDHVAEALARLFPGRRLKAGALAGVPDAVAAGIEAARAAAGELAAERGLTIDAFHATLVGAVAVPGKGGQFFHIGDGAALALDAPAGRWLLSPPSNGEYADTTFFFTEQDWRENLRFRPIEPGYDTIFVMSDGVTDLGFKTNGHGPEPHMPFFEPIGRFLANASREEGELALRATLDSIAARERTADDKTLVWAQAR</sequence>
<dbReference type="EMBL" id="JBHTJG010000002">
    <property type="protein sequence ID" value="MFD0945780.1"/>
    <property type="molecule type" value="Genomic_DNA"/>
</dbReference>
<evidence type="ECO:0000259" key="1">
    <source>
        <dbReference type="Pfam" id="PF13672"/>
    </source>
</evidence>
<dbReference type="Proteomes" id="UP001596977">
    <property type="component" value="Unassembled WGS sequence"/>
</dbReference>
<gene>
    <name evidence="2" type="ORF">ACFQ1E_05465</name>
</gene>
<dbReference type="InterPro" id="IPR036457">
    <property type="entry name" value="PPM-type-like_dom_sf"/>
</dbReference>
<dbReference type="RefSeq" id="WP_264943415.1">
    <property type="nucleotide sequence ID" value="NZ_JAPDRA010000002.1"/>
</dbReference>
<dbReference type="GO" id="GO:0004722">
    <property type="term" value="F:protein serine/threonine phosphatase activity"/>
    <property type="evidence" value="ECO:0007669"/>
    <property type="project" value="UniProtKB-EC"/>
</dbReference>
<reference evidence="3" key="1">
    <citation type="journal article" date="2019" name="Int. J. Syst. Evol. Microbiol.">
        <title>The Global Catalogue of Microorganisms (GCM) 10K type strain sequencing project: providing services to taxonomists for standard genome sequencing and annotation.</title>
        <authorList>
            <consortium name="The Broad Institute Genomics Platform"/>
            <consortium name="The Broad Institute Genome Sequencing Center for Infectious Disease"/>
            <person name="Wu L."/>
            <person name="Ma J."/>
        </authorList>
    </citation>
    <scope>NUCLEOTIDE SEQUENCE [LARGE SCALE GENOMIC DNA]</scope>
    <source>
        <strain evidence="3">CCUG 62982</strain>
    </source>
</reference>
<organism evidence="2 3">
    <name type="scientific">Sphingomonas canadensis</name>
    <dbReference type="NCBI Taxonomy" id="1219257"/>
    <lineage>
        <taxon>Bacteria</taxon>
        <taxon>Pseudomonadati</taxon>
        <taxon>Pseudomonadota</taxon>
        <taxon>Alphaproteobacteria</taxon>
        <taxon>Sphingomonadales</taxon>
        <taxon>Sphingomonadaceae</taxon>
        <taxon>Sphingomonas</taxon>
    </lineage>
</organism>
<dbReference type="EC" id="3.1.3.16" evidence="2"/>
<accession>A0ABW3H5Z5</accession>